<dbReference type="Proteomes" id="UP000095287">
    <property type="component" value="Unplaced"/>
</dbReference>
<dbReference type="AlphaFoldDB" id="A0A1I7ZC98"/>
<accession>A0A1I7ZC98</accession>
<evidence type="ECO:0000256" key="1">
    <source>
        <dbReference type="SAM" id="Phobius"/>
    </source>
</evidence>
<keyword evidence="2" id="KW-1185">Reference proteome</keyword>
<sequence length="167" mass="18695">MTNNSFLLVQVAMQSLTVAMITGTATVVYPFIQYLPKSSTKYAPLIGQLIWAGSNEQQQIVIILDRPRLFMDQFNTGVLNIDSQNLILIATKGHKATLILKTTEFHGPNHSPLEFRAMQLAHCLASGRVDTHKDDYEENRNAFIGMFYILLGFICITCNLIMLSAIT</sequence>
<feature type="transmembrane region" description="Helical" evidence="1">
    <location>
        <begin position="142"/>
        <end position="166"/>
    </location>
</feature>
<evidence type="ECO:0000313" key="2">
    <source>
        <dbReference type="Proteomes" id="UP000095287"/>
    </source>
</evidence>
<keyword evidence="1" id="KW-0472">Membrane</keyword>
<evidence type="ECO:0000313" key="3">
    <source>
        <dbReference type="WBParaSite" id="L893_g24956.t1"/>
    </source>
</evidence>
<keyword evidence="1" id="KW-0812">Transmembrane</keyword>
<dbReference type="WBParaSite" id="L893_g24956.t1">
    <property type="protein sequence ID" value="L893_g24956.t1"/>
    <property type="gene ID" value="L893_g24956"/>
</dbReference>
<organism evidence="2 3">
    <name type="scientific">Steinernema glaseri</name>
    <dbReference type="NCBI Taxonomy" id="37863"/>
    <lineage>
        <taxon>Eukaryota</taxon>
        <taxon>Metazoa</taxon>
        <taxon>Ecdysozoa</taxon>
        <taxon>Nematoda</taxon>
        <taxon>Chromadorea</taxon>
        <taxon>Rhabditida</taxon>
        <taxon>Tylenchina</taxon>
        <taxon>Panagrolaimomorpha</taxon>
        <taxon>Strongyloidoidea</taxon>
        <taxon>Steinernematidae</taxon>
        <taxon>Steinernema</taxon>
    </lineage>
</organism>
<proteinExistence type="predicted"/>
<keyword evidence="1" id="KW-1133">Transmembrane helix</keyword>
<protein>
    <submittedName>
        <fullName evidence="3">Major sperm protein</fullName>
    </submittedName>
</protein>
<feature type="transmembrane region" description="Helical" evidence="1">
    <location>
        <begin position="6"/>
        <end position="32"/>
    </location>
</feature>
<name>A0A1I7ZC98_9BILA</name>
<reference evidence="3" key="1">
    <citation type="submission" date="2016-11" db="UniProtKB">
        <authorList>
            <consortium name="WormBaseParasite"/>
        </authorList>
    </citation>
    <scope>IDENTIFICATION</scope>
</reference>